<name>A0ACC1L8P2_9FUNG</name>
<proteinExistence type="predicted"/>
<protein>
    <submittedName>
        <fullName evidence="1">Uncharacterized protein</fullName>
    </submittedName>
</protein>
<dbReference type="EMBL" id="JANBUP010001920">
    <property type="protein sequence ID" value="KAJ2802787.1"/>
    <property type="molecule type" value="Genomic_DNA"/>
</dbReference>
<comment type="caution">
    <text evidence="1">The sequence shown here is derived from an EMBL/GenBank/DDBJ whole genome shotgun (WGS) entry which is preliminary data.</text>
</comment>
<evidence type="ECO:0000313" key="1">
    <source>
        <dbReference type="EMBL" id="KAJ2802787.1"/>
    </source>
</evidence>
<organism evidence="1 2">
    <name type="scientific">Coemansia furcata</name>
    <dbReference type="NCBI Taxonomy" id="417177"/>
    <lineage>
        <taxon>Eukaryota</taxon>
        <taxon>Fungi</taxon>
        <taxon>Fungi incertae sedis</taxon>
        <taxon>Zoopagomycota</taxon>
        <taxon>Kickxellomycotina</taxon>
        <taxon>Kickxellomycetes</taxon>
        <taxon>Kickxellales</taxon>
        <taxon>Kickxellaceae</taxon>
        <taxon>Coemansia</taxon>
    </lineage>
</organism>
<gene>
    <name evidence="1" type="ORF">H4S07_004610</name>
</gene>
<sequence>MGNSMSFSVTPAEEERVQIFKSMGITLDPRQAADLIMVIVISVAYVFRFASLLFMLWNRTYPPIKAKNPLIMTLVFITSIFWFVGDIQINNHTPLKGTSMTQCKAIGVWMHIVLGVCSVSALIGLRSYGLFQVFCLNRPYRGPPLYISIAATSMFLLTFGIVISALPGRLTVMYTEAIDMCSLTDGYKAAVLSVIWVTLLIVAWFNWRIRNIKSSFNEVREVTIAGAVVFSILTFTTVLSYAMPTYPLNVRVRILSTSLGHLATALIWWMTMGVPLFMCLTNREGYLKQWIQKLRQDGLQRAYHVDSGGQQSQHLGHSDDQQFIHMPGLNKDLEFANANGEFYYAANDNAGDEKEVTQISSIPPVGSAFSHDAASENLMSSGSGLVPSPLSPPQQAYRRPWEKIANVVGNIGVSSQPGHSSPASTPANAQFYSPIINFSETATSTPLPPDSAHDKFSLNNRQLL</sequence>
<dbReference type="Proteomes" id="UP001140096">
    <property type="component" value="Unassembled WGS sequence"/>
</dbReference>
<reference evidence="1" key="1">
    <citation type="submission" date="2022-07" db="EMBL/GenBank/DDBJ databases">
        <title>Phylogenomic reconstructions and comparative analyses of Kickxellomycotina fungi.</title>
        <authorList>
            <person name="Reynolds N.K."/>
            <person name="Stajich J.E."/>
            <person name="Barry K."/>
            <person name="Grigoriev I.V."/>
            <person name="Crous P."/>
            <person name="Smith M.E."/>
        </authorList>
    </citation>
    <scope>NUCLEOTIDE SEQUENCE</scope>
    <source>
        <strain evidence="1">CBS 102833</strain>
    </source>
</reference>
<keyword evidence="2" id="KW-1185">Reference proteome</keyword>
<accession>A0ACC1L8P2</accession>
<evidence type="ECO:0000313" key="2">
    <source>
        <dbReference type="Proteomes" id="UP001140096"/>
    </source>
</evidence>